<proteinExistence type="predicted"/>
<keyword evidence="2 4" id="KW-0863">Zinc-finger</keyword>
<dbReference type="InterPro" id="IPR002893">
    <property type="entry name" value="Znf_MYND"/>
</dbReference>
<reference evidence="6 7" key="1">
    <citation type="submission" date="2015-01" db="EMBL/GenBank/DDBJ databases">
        <title>The Genome Sequence of Cladophialophora immunda CBS83496.</title>
        <authorList>
            <consortium name="The Broad Institute Genomics Platform"/>
            <person name="Cuomo C."/>
            <person name="de Hoog S."/>
            <person name="Gorbushina A."/>
            <person name="Stielow B."/>
            <person name="Teixiera M."/>
            <person name="Abouelleil A."/>
            <person name="Chapman S.B."/>
            <person name="Priest M."/>
            <person name="Young S.K."/>
            <person name="Wortman J."/>
            <person name="Nusbaum C."/>
            <person name="Birren B."/>
        </authorList>
    </citation>
    <scope>NUCLEOTIDE SEQUENCE [LARGE SCALE GENOMIC DNA]</scope>
    <source>
        <strain evidence="6 7">CBS 83496</strain>
    </source>
</reference>
<dbReference type="Proteomes" id="UP000054466">
    <property type="component" value="Unassembled WGS sequence"/>
</dbReference>
<feature type="domain" description="MYND-type" evidence="5">
    <location>
        <begin position="410"/>
        <end position="452"/>
    </location>
</feature>
<evidence type="ECO:0000256" key="2">
    <source>
        <dbReference type="ARBA" id="ARBA00022771"/>
    </source>
</evidence>
<protein>
    <recommendedName>
        <fullName evidence="5">MYND-type domain-containing protein</fullName>
    </recommendedName>
</protein>
<dbReference type="Pfam" id="PF01753">
    <property type="entry name" value="zf-MYND"/>
    <property type="match status" value="1"/>
</dbReference>
<keyword evidence="7" id="KW-1185">Reference proteome</keyword>
<evidence type="ECO:0000259" key="5">
    <source>
        <dbReference type="PROSITE" id="PS50865"/>
    </source>
</evidence>
<dbReference type="EMBL" id="KN847044">
    <property type="protein sequence ID" value="KIW26336.1"/>
    <property type="molecule type" value="Genomic_DNA"/>
</dbReference>
<evidence type="ECO:0000256" key="3">
    <source>
        <dbReference type="ARBA" id="ARBA00022833"/>
    </source>
</evidence>
<evidence type="ECO:0000256" key="4">
    <source>
        <dbReference type="PROSITE-ProRule" id="PRU00134"/>
    </source>
</evidence>
<accession>A0A0D1ZEX4</accession>
<gene>
    <name evidence="6" type="ORF">PV07_09436</name>
</gene>
<dbReference type="VEuPathDB" id="FungiDB:PV07_09436"/>
<dbReference type="SUPFAM" id="SSF144232">
    <property type="entry name" value="HIT/MYND zinc finger-like"/>
    <property type="match status" value="1"/>
</dbReference>
<dbReference type="STRING" id="569365.A0A0D1ZEX4"/>
<dbReference type="HOGENOM" id="CLU_653959_0_0_1"/>
<evidence type="ECO:0000313" key="6">
    <source>
        <dbReference type="EMBL" id="KIW26336.1"/>
    </source>
</evidence>
<dbReference type="Gene3D" id="6.10.140.2220">
    <property type="match status" value="1"/>
</dbReference>
<dbReference type="PROSITE" id="PS50865">
    <property type="entry name" value="ZF_MYND_2"/>
    <property type="match status" value="1"/>
</dbReference>
<evidence type="ECO:0000313" key="7">
    <source>
        <dbReference type="Proteomes" id="UP000054466"/>
    </source>
</evidence>
<dbReference type="GeneID" id="27348630"/>
<dbReference type="RefSeq" id="XP_016246552.1">
    <property type="nucleotide sequence ID" value="XM_016396696.1"/>
</dbReference>
<evidence type="ECO:0000256" key="1">
    <source>
        <dbReference type="ARBA" id="ARBA00022723"/>
    </source>
</evidence>
<dbReference type="GO" id="GO:0008270">
    <property type="term" value="F:zinc ion binding"/>
    <property type="evidence" value="ECO:0007669"/>
    <property type="project" value="UniProtKB-KW"/>
</dbReference>
<sequence>MWSRRRRLNFVRGRPHSGITRILSNCDFLPAAYNASPPTSIDLLANTTITASVDSRTATLVSLAGRVDIISTNYKNTLQAGGHVSSVLETPFNFTSNPQPGLKFTVDFPIPVLESGLKIKIARKSSYIELICSVADGADWSSFCSFMYPVLLDADIVTAWNIPYLKLDSLPVLDLRQQERLDWLTTHTSMMFSGSERSLRSNPQLQAPLGERTRVEFKDSLFSLFIHYSGLQGPRASVFGITCPTDGGVHISFFVSSLRLDLSNRTVVLDTAVLPLQDTLIPRIALFLGSLTKNGGFCQIRATEAEMRVWKQVLPGLVERTRNWSHNAECEYLAERRVQLSVEKGQKLLCSCGDGSIPSGFVTSIPNWRKVAKYTVRAAISSCFSAAMFEGGSDSDELEKEARENKAKACLSCGRDTAVNGSGLLNCARCQQAKHYFRECQRTDWKKHKVICRAN</sequence>
<keyword evidence="1" id="KW-0479">Metal-binding</keyword>
<name>A0A0D1ZEX4_9EURO</name>
<dbReference type="OrthoDB" id="432970at2759"/>
<organism evidence="6 7">
    <name type="scientific">Cladophialophora immunda</name>
    <dbReference type="NCBI Taxonomy" id="569365"/>
    <lineage>
        <taxon>Eukaryota</taxon>
        <taxon>Fungi</taxon>
        <taxon>Dikarya</taxon>
        <taxon>Ascomycota</taxon>
        <taxon>Pezizomycotina</taxon>
        <taxon>Eurotiomycetes</taxon>
        <taxon>Chaetothyriomycetidae</taxon>
        <taxon>Chaetothyriales</taxon>
        <taxon>Herpotrichiellaceae</taxon>
        <taxon>Cladophialophora</taxon>
    </lineage>
</organism>
<dbReference type="AlphaFoldDB" id="A0A0D1ZEX4"/>
<keyword evidence="3" id="KW-0862">Zinc</keyword>